<comment type="similarity">
    <text evidence="2">Belongs to the MscS (TC 1.A.23) family.</text>
</comment>
<evidence type="ECO:0000256" key="7">
    <source>
        <dbReference type="SAM" id="Phobius"/>
    </source>
</evidence>
<evidence type="ECO:0000256" key="6">
    <source>
        <dbReference type="ARBA" id="ARBA00023136"/>
    </source>
</evidence>
<dbReference type="Gene3D" id="1.10.287.1260">
    <property type="match status" value="1"/>
</dbReference>
<dbReference type="InterPro" id="IPR010920">
    <property type="entry name" value="LSM_dom_sf"/>
</dbReference>
<dbReference type="AlphaFoldDB" id="A0A1H4EPQ0"/>
<keyword evidence="6 7" id="KW-0472">Membrane</keyword>
<sequence length="484" mass="53994">MLGENEAYRVVGVSEIRLSRTSSLLSDASGVMNECNVADQKDKDLIETSKELLETSKDLIETGMVQDWVMMHVFTLERIVQYGLVILGLVLAVYASQWVRRRFLAQTVEQFRLQNLLYRLLRRLAFPLLLVFWTSLLIVVYEVLAKPYLIINTVNNLAIAWALIRLASAFISNPTISRSVATFIWGVTALAMLGYLPKVVEWLESIKIGTEKDSLSLYDIITSTLSVAVFVWLALVVASMIERTLQNNPNLSVSAQALLAKISKFTLLMLAFLFGLNAVGVNLTTFAVFGGAIAVGIGLGLQKVFSNLIAGIILLMDKSIKPGDTIVYSGRYGRVNSLSARYVSMITRDGIEYLIPNDELINHQVENWSYSDTNVRLKISVGVHYQTDVKKAMALCIEAAQETPRVLKSPTPVCLLKGFGDNSVDLEQRIWVSDPMNGCANVKSAVMVRIWEKFRTHGIEIPYPQRDLHLRSIAPECLAELIKD</sequence>
<protein>
    <submittedName>
        <fullName evidence="10">Mechanosensitive ion channel</fullName>
    </submittedName>
</protein>
<gene>
    <name evidence="10" type="ORF">SAMN05660964_02676</name>
</gene>
<feature type="domain" description="Mechanosensitive ion channel MscS C-terminal" evidence="9">
    <location>
        <begin position="378"/>
        <end position="461"/>
    </location>
</feature>
<dbReference type="Gene3D" id="2.30.30.60">
    <property type="match status" value="1"/>
</dbReference>
<dbReference type="SUPFAM" id="SSF82689">
    <property type="entry name" value="Mechanosensitive channel protein MscS (YggB), C-terminal domain"/>
    <property type="match status" value="1"/>
</dbReference>
<dbReference type="InterPro" id="IPR011014">
    <property type="entry name" value="MscS_channel_TM-2"/>
</dbReference>
<evidence type="ECO:0000256" key="2">
    <source>
        <dbReference type="ARBA" id="ARBA00008017"/>
    </source>
</evidence>
<feature type="transmembrane region" description="Helical" evidence="7">
    <location>
        <begin position="286"/>
        <end position="315"/>
    </location>
</feature>
<dbReference type="GO" id="GO:0008381">
    <property type="term" value="F:mechanosensitive monoatomic ion channel activity"/>
    <property type="evidence" value="ECO:0007669"/>
    <property type="project" value="UniProtKB-ARBA"/>
</dbReference>
<organism evidence="10 11">
    <name type="scientific">Thiothrix caldifontis</name>
    <dbReference type="NCBI Taxonomy" id="525918"/>
    <lineage>
        <taxon>Bacteria</taxon>
        <taxon>Pseudomonadati</taxon>
        <taxon>Pseudomonadota</taxon>
        <taxon>Gammaproteobacteria</taxon>
        <taxon>Thiotrichales</taxon>
        <taxon>Thiotrichaceae</taxon>
        <taxon>Thiothrix</taxon>
    </lineage>
</organism>
<dbReference type="InterPro" id="IPR052702">
    <property type="entry name" value="MscS-like_channel"/>
</dbReference>
<dbReference type="PANTHER" id="PTHR30347">
    <property type="entry name" value="POTASSIUM CHANNEL RELATED"/>
    <property type="match status" value="1"/>
</dbReference>
<keyword evidence="4 7" id="KW-0812">Transmembrane</keyword>
<feature type="transmembrane region" description="Helical" evidence="7">
    <location>
        <begin position="217"/>
        <end position="241"/>
    </location>
</feature>
<accession>A0A1H4EPQ0</accession>
<feature type="transmembrane region" description="Helical" evidence="7">
    <location>
        <begin position="120"/>
        <end position="141"/>
    </location>
</feature>
<dbReference type="STRING" id="525918.SAMN05660964_02676"/>
<dbReference type="SUPFAM" id="SSF82861">
    <property type="entry name" value="Mechanosensitive channel protein MscS (YggB), transmembrane region"/>
    <property type="match status" value="1"/>
</dbReference>
<dbReference type="Pfam" id="PF00924">
    <property type="entry name" value="MS_channel_2nd"/>
    <property type="match status" value="1"/>
</dbReference>
<name>A0A1H4EPQ0_9GAMM</name>
<feature type="transmembrane region" description="Helical" evidence="7">
    <location>
        <begin position="179"/>
        <end position="197"/>
    </location>
</feature>
<dbReference type="InterPro" id="IPR049278">
    <property type="entry name" value="MS_channel_C"/>
</dbReference>
<dbReference type="InterPro" id="IPR023408">
    <property type="entry name" value="MscS_beta-dom_sf"/>
</dbReference>
<evidence type="ECO:0000313" key="10">
    <source>
        <dbReference type="EMBL" id="SEA86877.1"/>
    </source>
</evidence>
<feature type="transmembrane region" description="Helical" evidence="7">
    <location>
        <begin position="79"/>
        <end position="99"/>
    </location>
</feature>
<dbReference type="InterPro" id="IPR011066">
    <property type="entry name" value="MscS_channel_C_sf"/>
</dbReference>
<evidence type="ECO:0000313" key="11">
    <source>
        <dbReference type="Proteomes" id="UP000199397"/>
    </source>
</evidence>
<proteinExistence type="inferred from homology"/>
<feature type="domain" description="Mechanosensitive ion channel MscS" evidence="8">
    <location>
        <begin position="304"/>
        <end position="369"/>
    </location>
</feature>
<keyword evidence="11" id="KW-1185">Reference proteome</keyword>
<dbReference type="SUPFAM" id="SSF50182">
    <property type="entry name" value="Sm-like ribonucleoproteins"/>
    <property type="match status" value="1"/>
</dbReference>
<keyword evidence="5 7" id="KW-1133">Transmembrane helix</keyword>
<feature type="transmembrane region" description="Helical" evidence="7">
    <location>
        <begin position="262"/>
        <end position="280"/>
    </location>
</feature>
<dbReference type="Pfam" id="PF21082">
    <property type="entry name" value="MS_channel_3rd"/>
    <property type="match status" value="1"/>
</dbReference>
<evidence type="ECO:0000259" key="8">
    <source>
        <dbReference type="Pfam" id="PF00924"/>
    </source>
</evidence>
<reference evidence="10 11" key="1">
    <citation type="submission" date="2016-10" db="EMBL/GenBank/DDBJ databases">
        <authorList>
            <person name="de Groot N.N."/>
        </authorList>
    </citation>
    <scope>NUCLEOTIDE SEQUENCE [LARGE SCALE GENOMIC DNA]</scope>
    <source>
        <strain evidence="10 11">DSM 21228</strain>
    </source>
</reference>
<comment type="subcellular location">
    <subcellularLocation>
        <location evidence="1">Cell membrane</location>
        <topology evidence="1">Multi-pass membrane protein</topology>
    </subcellularLocation>
</comment>
<evidence type="ECO:0000256" key="3">
    <source>
        <dbReference type="ARBA" id="ARBA00022475"/>
    </source>
</evidence>
<evidence type="ECO:0000256" key="1">
    <source>
        <dbReference type="ARBA" id="ARBA00004651"/>
    </source>
</evidence>
<evidence type="ECO:0000256" key="4">
    <source>
        <dbReference type="ARBA" id="ARBA00022692"/>
    </source>
</evidence>
<keyword evidence="3" id="KW-1003">Cell membrane</keyword>
<dbReference type="InterPro" id="IPR006685">
    <property type="entry name" value="MscS_channel_2nd"/>
</dbReference>
<dbReference type="GO" id="GO:0005886">
    <property type="term" value="C:plasma membrane"/>
    <property type="evidence" value="ECO:0007669"/>
    <property type="project" value="UniProtKB-SubCell"/>
</dbReference>
<feature type="transmembrane region" description="Helical" evidence="7">
    <location>
        <begin position="147"/>
        <end position="167"/>
    </location>
</feature>
<evidence type="ECO:0000256" key="5">
    <source>
        <dbReference type="ARBA" id="ARBA00022989"/>
    </source>
</evidence>
<dbReference type="PANTHER" id="PTHR30347:SF1">
    <property type="entry name" value="MECHANOSENSITIVE CHANNEL MSCK"/>
    <property type="match status" value="1"/>
</dbReference>
<dbReference type="Gene3D" id="3.30.70.100">
    <property type="match status" value="1"/>
</dbReference>
<evidence type="ECO:0000259" key="9">
    <source>
        <dbReference type="Pfam" id="PF21082"/>
    </source>
</evidence>
<dbReference type="Proteomes" id="UP000199397">
    <property type="component" value="Unassembled WGS sequence"/>
</dbReference>
<dbReference type="EMBL" id="FNQP01000016">
    <property type="protein sequence ID" value="SEA86877.1"/>
    <property type="molecule type" value="Genomic_DNA"/>
</dbReference>